<name>A0A512CZD3_9MICO</name>
<comment type="caution">
    <text evidence="1">The sequence shown here is derived from an EMBL/GenBank/DDBJ whole genome shotgun (WGS) entry which is preliminary data.</text>
</comment>
<proteinExistence type="predicted"/>
<protein>
    <recommendedName>
        <fullName evidence="3">DUF3224 domain-containing protein</fullName>
    </recommendedName>
</protein>
<dbReference type="InterPro" id="IPR021607">
    <property type="entry name" value="DUF3224"/>
</dbReference>
<gene>
    <name evidence="1" type="ORF">TAE01_13570</name>
</gene>
<sequence>MLSTSTFTTSDFDVTDYVPDVTTALPTGHLRLRKTYAGDVAGRSVTQFTSAFDQASGVGTYVAMESFEGTVAGRRGAFNFVHAASTTGTDRDHEYGLIVPGSGTDELAGIEGTVRLRIDDDGTHRMDFDHNLD</sequence>
<dbReference type="SUPFAM" id="SSF159238">
    <property type="entry name" value="SO1590-like"/>
    <property type="match status" value="1"/>
</dbReference>
<reference evidence="1 2" key="1">
    <citation type="submission" date="2019-07" db="EMBL/GenBank/DDBJ databases">
        <title>Whole genome shotgun sequence of Terrabacter aerolatus NBRC 106305.</title>
        <authorList>
            <person name="Hosoyama A."/>
            <person name="Uohara A."/>
            <person name="Ohji S."/>
            <person name="Ichikawa N."/>
        </authorList>
    </citation>
    <scope>NUCLEOTIDE SEQUENCE [LARGE SCALE GENOMIC DNA]</scope>
    <source>
        <strain evidence="1 2">NBRC 106305</strain>
    </source>
</reference>
<keyword evidence="2" id="KW-1185">Reference proteome</keyword>
<dbReference type="RefSeq" id="WP_147064733.1">
    <property type="nucleotide sequence ID" value="NZ_BAAARO010000002.1"/>
</dbReference>
<dbReference type="Proteomes" id="UP000321534">
    <property type="component" value="Unassembled WGS sequence"/>
</dbReference>
<evidence type="ECO:0008006" key="3">
    <source>
        <dbReference type="Google" id="ProtNLM"/>
    </source>
</evidence>
<evidence type="ECO:0000313" key="2">
    <source>
        <dbReference type="Proteomes" id="UP000321534"/>
    </source>
</evidence>
<dbReference type="EMBL" id="BJYX01000005">
    <property type="protein sequence ID" value="GEO29547.1"/>
    <property type="molecule type" value="Genomic_DNA"/>
</dbReference>
<dbReference type="OrthoDB" id="882224at2"/>
<dbReference type="AlphaFoldDB" id="A0A512CZD3"/>
<organism evidence="1 2">
    <name type="scientific">Terrabacter aerolatus</name>
    <dbReference type="NCBI Taxonomy" id="422442"/>
    <lineage>
        <taxon>Bacteria</taxon>
        <taxon>Bacillati</taxon>
        <taxon>Actinomycetota</taxon>
        <taxon>Actinomycetes</taxon>
        <taxon>Micrococcales</taxon>
        <taxon>Intrasporangiaceae</taxon>
        <taxon>Terrabacter</taxon>
    </lineage>
</organism>
<dbReference type="InterPro" id="IPR023159">
    <property type="entry name" value="SO1590-like_sf"/>
</dbReference>
<dbReference type="Gene3D" id="2.40.350.10">
    <property type="entry name" value="SO1590-like"/>
    <property type="match status" value="1"/>
</dbReference>
<accession>A0A512CZD3</accession>
<dbReference type="Pfam" id="PF11528">
    <property type="entry name" value="DUF3224"/>
    <property type="match status" value="1"/>
</dbReference>
<evidence type="ECO:0000313" key="1">
    <source>
        <dbReference type="EMBL" id="GEO29547.1"/>
    </source>
</evidence>